<gene>
    <name evidence="1" type="ORF">Scep_024281</name>
</gene>
<keyword evidence="2" id="KW-1185">Reference proteome</keyword>
<proteinExistence type="predicted"/>
<organism evidence="1 2">
    <name type="scientific">Stephania cephalantha</name>
    <dbReference type="NCBI Taxonomy" id="152367"/>
    <lineage>
        <taxon>Eukaryota</taxon>
        <taxon>Viridiplantae</taxon>
        <taxon>Streptophyta</taxon>
        <taxon>Embryophyta</taxon>
        <taxon>Tracheophyta</taxon>
        <taxon>Spermatophyta</taxon>
        <taxon>Magnoliopsida</taxon>
        <taxon>Ranunculales</taxon>
        <taxon>Menispermaceae</taxon>
        <taxon>Menispermoideae</taxon>
        <taxon>Cissampelideae</taxon>
        <taxon>Stephania</taxon>
    </lineage>
</organism>
<accession>A0AAP0EW98</accession>
<protein>
    <submittedName>
        <fullName evidence="1">Uncharacterized protein</fullName>
    </submittedName>
</protein>
<reference evidence="1 2" key="1">
    <citation type="submission" date="2024-01" db="EMBL/GenBank/DDBJ databases">
        <title>Genome assemblies of Stephania.</title>
        <authorList>
            <person name="Yang L."/>
        </authorList>
    </citation>
    <scope>NUCLEOTIDE SEQUENCE [LARGE SCALE GENOMIC DNA]</scope>
    <source>
        <strain evidence="1">JXDWG</strain>
        <tissue evidence="1">Leaf</tissue>
    </source>
</reference>
<dbReference type="EMBL" id="JBBNAG010000010">
    <property type="protein sequence ID" value="KAK9100851.1"/>
    <property type="molecule type" value="Genomic_DNA"/>
</dbReference>
<name>A0AAP0EW98_9MAGN</name>
<evidence type="ECO:0000313" key="2">
    <source>
        <dbReference type="Proteomes" id="UP001419268"/>
    </source>
</evidence>
<sequence>MKSGGCSDDLREIAERRSEETRGCSFCKCDIIPMDKPYRNFRLLRADNKGSIRTLISQIQSFSFKNFGSCCGAMLSVRHGKSTVLGAKAPFLCLALWQAWKNTVLGAEAPSWRHSVQNEKIRSRARARRRHLAIYYEDIGAALLYILL</sequence>
<evidence type="ECO:0000313" key="1">
    <source>
        <dbReference type="EMBL" id="KAK9100851.1"/>
    </source>
</evidence>
<comment type="caution">
    <text evidence="1">The sequence shown here is derived from an EMBL/GenBank/DDBJ whole genome shotgun (WGS) entry which is preliminary data.</text>
</comment>
<dbReference type="AlphaFoldDB" id="A0AAP0EW98"/>
<dbReference type="Proteomes" id="UP001419268">
    <property type="component" value="Unassembled WGS sequence"/>
</dbReference>